<comment type="caution">
    <text evidence="2">The sequence shown here is derived from an EMBL/GenBank/DDBJ whole genome shotgun (WGS) entry which is preliminary data.</text>
</comment>
<proteinExistence type="predicted"/>
<dbReference type="GO" id="GO:0003676">
    <property type="term" value="F:nucleic acid binding"/>
    <property type="evidence" value="ECO:0007669"/>
    <property type="project" value="InterPro"/>
</dbReference>
<dbReference type="RefSeq" id="WP_137250872.1">
    <property type="nucleotide sequence ID" value="NZ_SZQA01000041.1"/>
</dbReference>
<dbReference type="Proteomes" id="UP000308705">
    <property type="component" value="Unassembled WGS sequence"/>
</dbReference>
<dbReference type="Gene3D" id="2.40.50.140">
    <property type="entry name" value="Nucleic acid-binding proteins"/>
    <property type="match status" value="1"/>
</dbReference>
<dbReference type="AlphaFoldDB" id="A0A4V5UY91"/>
<evidence type="ECO:0000313" key="3">
    <source>
        <dbReference type="Proteomes" id="UP000308705"/>
    </source>
</evidence>
<dbReference type="Pfam" id="PF00313">
    <property type="entry name" value="CSD"/>
    <property type="match status" value="1"/>
</dbReference>
<evidence type="ECO:0000313" key="2">
    <source>
        <dbReference type="EMBL" id="TKK83813.1"/>
    </source>
</evidence>
<evidence type="ECO:0000259" key="1">
    <source>
        <dbReference type="Pfam" id="PF00313"/>
    </source>
</evidence>
<accession>A0A4V5UY91</accession>
<dbReference type="EMBL" id="SZQA01000041">
    <property type="protein sequence ID" value="TKK83813.1"/>
    <property type="molecule type" value="Genomic_DNA"/>
</dbReference>
<organism evidence="2 3">
    <name type="scientific">Herbidospora galbida</name>
    <dbReference type="NCBI Taxonomy" id="2575442"/>
    <lineage>
        <taxon>Bacteria</taxon>
        <taxon>Bacillati</taxon>
        <taxon>Actinomycetota</taxon>
        <taxon>Actinomycetes</taxon>
        <taxon>Streptosporangiales</taxon>
        <taxon>Streptosporangiaceae</taxon>
        <taxon>Herbidospora</taxon>
    </lineage>
</organism>
<dbReference type="InterPro" id="IPR002059">
    <property type="entry name" value="CSP_DNA-bd"/>
</dbReference>
<gene>
    <name evidence="2" type="ORF">FDA94_32400</name>
</gene>
<protein>
    <submittedName>
        <fullName evidence="2">Cold shock domain-containing protein</fullName>
    </submittedName>
</protein>
<feature type="domain" description="CSD" evidence="1">
    <location>
        <begin position="4"/>
        <end position="60"/>
    </location>
</feature>
<dbReference type="SUPFAM" id="SSF50249">
    <property type="entry name" value="Nucleic acid-binding proteins"/>
    <property type="match status" value="1"/>
</dbReference>
<reference evidence="2 3" key="1">
    <citation type="submission" date="2019-04" db="EMBL/GenBank/DDBJ databases">
        <title>Herbidospora sp. NEAU-GS14.nov., a novel actinomycete isolated from soil.</title>
        <authorList>
            <person name="Han L."/>
        </authorList>
    </citation>
    <scope>NUCLEOTIDE SEQUENCE [LARGE SCALE GENOMIC DNA]</scope>
    <source>
        <strain evidence="2 3">NEAU-GS14</strain>
    </source>
</reference>
<name>A0A4V5UY91_9ACTN</name>
<sequence length="70" mass="7625">MGVRGVVREWHADEGWGVIDSPETPGGCWTHFSHIQAEGFRALTAGQPVDLEWEAPGQDGYPYRAVSVSA</sequence>
<dbReference type="OrthoDB" id="5195005at2"/>
<dbReference type="InterPro" id="IPR012340">
    <property type="entry name" value="NA-bd_OB-fold"/>
</dbReference>
<keyword evidence="3" id="KW-1185">Reference proteome</keyword>